<dbReference type="EMBL" id="JAPEVB010000003">
    <property type="protein sequence ID" value="KAJ4391304.1"/>
    <property type="molecule type" value="Genomic_DNA"/>
</dbReference>
<feature type="signal peptide" evidence="1">
    <location>
        <begin position="1"/>
        <end position="19"/>
    </location>
</feature>
<feature type="chain" id="PRO_5040769859" evidence="1">
    <location>
        <begin position="20"/>
        <end position="236"/>
    </location>
</feature>
<comment type="caution">
    <text evidence="2">The sequence shown here is derived from an EMBL/GenBank/DDBJ whole genome shotgun (WGS) entry which is preliminary data.</text>
</comment>
<keyword evidence="1" id="KW-0732">Signal</keyword>
<accession>A0A9W8YVP8</accession>
<evidence type="ECO:0000313" key="3">
    <source>
        <dbReference type="Proteomes" id="UP001140453"/>
    </source>
</evidence>
<proteinExistence type="predicted"/>
<name>A0A9W8YVP8_9PEZI</name>
<organism evidence="2 3">
    <name type="scientific">Gnomoniopsis smithogilvyi</name>
    <dbReference type="NCBI Taxonomy" id="1191159"/>
    <lineage>
        <taxon>Eukaryota</taxon>
        <taxon>Fungi</taxon>
        <taxon>Dikarya</taxon>
        <taxon>Ascomycota</taxon>
        <taxon>Pezizomycotina</taxon>
        <taxon>Sordariomycetes</taxon>
        <taxon>Sordariomycetidae</taxon>
        <taxon>Diaporthales</taxon>
        <taxon>Gnomoniaceae</taxon>
        <taxon>Gnomoniopsis</taxon>
    </lineage>
</organism>
<dbReference type="Proteomes" id="UP001140453">
    <property type="component" value="Unassembled WGS sequence"/>
</dbReference>
<evidence type="ECO:0000256" key="1">
    <source>
        <dbReference type="SAM" id="SignalP"/>
    </source>
</evidence>
<sequence>MRFTPYVTVLGVVASIASALPTVDIRTPGSNDLADFVDRDGTALDAFGVTTDLSPLATRTTCVKLPKAGKLKKRTEGLAGFDDDDIIEYNKVWYMRGDTFEDASRVKAGEKIKVYNLSGCSAIFVIGADGLPTTFHITAGHEATLAKSAATYIQAQEKAKKLTPKTILVYTREGGTTNYNDIVTALGTDLKKLVTHKTYAYNPATASNTKRWQLVLTVGTTDVVATEYDAECETGV</sequence>
<evidence type="ECO:0000313" key="2">
    <source>
        <dbReference type="EMBL" id="KAJ4391304.1"/>
    </source>
</evidence>
<keyword evidence="3" id="KW-1185">Reference proteome</keyword>
<reference evidence="2" key="1">
    <citation type="submission" date="2022-10" db="EMBL/GenBank/DDBJ databases">
        <title>Tapping the CABI collections for fungal endophytes: first genome assemblies for Collariella, Neodidymelliopsis, Ascochyta clinopodiicola, Didymella pomorum, Didymosphaeria variabile, Neocosmospora piperis and Neocucurbitaria cava.</title>
        <authorList>
            <person name="Hill R."/>
        </authorList>
    </citation>
    <scope>NUCLEOTIDE SEQUENCE</scope>
    <source>
        <strain evidence="2">IMI 355082</strain>
    </source>
</reference>
<protein>
    <submittedName>
        <fullName evidence="2">Uncharacterized protein</fullName>
    </submittedName>
</protein>
<gene>
    <name evidence="2" type="ORF">N0V93_004921</name>
</gene>
<dbReference type="AlphaFoldDB" id="A0A9W8YVP8"/>